<evidence type="ECO:0000313" key="2">
    <source>
        <dbReference type="EMBL" id="HIU55207.1"/>
    </source>
</evidence>
<dbReference type="GO" id="GO:0046872">
    <property type="term" value="F:metal ion binding"/>
    <property type="evidence" value="ECO:0007669"/>
    <property type="project" value="UniProtKB-KW"/>
</dbReference>
<feature type="binding site" evidence="1">
    <location>
        <position position="178"/>
    </location>
    <ligand>
        <name>a divalent metal cation</name>
        <dbReference type="ChEBI" id="CHEBI:60240"/>
        <label>1</label>
    </ligand>
</feature>
<dbReference type="InterPro" id="IPR001130">
    <property type="entry name" value="TatD-like"/>
</dbReference>
<dbReference type="SUPFAM" id="SSF51556">
    <property type="entry name" value="Metallo-dependent hydrolases"/>
    <property type="match status" value="1"/>
</dbReference>
<feature type="binding site" evidence="1">
    <location>
        <position position="73"/>
    </location>
    <ligand>
        <name>a divalent metal cation</name>
        <dbReference type="ChEBI" id="CHEBI:60240"/>
        <label>1</label>
    </ligand>
</feature>
<dbReference type="GO" id="GO:0005829">
    <property type="term" value="C:cytosol"/>
    <property type="evidence" value="ECO:0007669"/>
    <property type="project" value="TreeGrafter"/>
</dbReference>
<comment type="caution">
    <text evidence="2">The sequence shown here is derived from an EMBL/GenBank/DDBJ whole genome shotgun (WGS) entry which is preliminary data.</text>
</comment>
<organism evidence="2 3">
    <name type="scientific">Candidatus Gallibacteroides avistercoris</name>
    <dbReference type="NCBI Taxonomy" id="2840833"/>
    <lineage>
        <taxon>Bacteria</taxon>
        <taxon>Pseudomonadati</taxon>
        <taxon>Bacteroidota</taxon>
        <taxon>Bacteroidia</taxon>
        <taxon>Bacteroidales</taxon>
        <taxon>Bacteroidaceae</taxon>
        <taxon>Bacteroidaceae incertae sedis</taxon>
        <taxon>Candidatus Gallibacteroides</taxon>
    </lineage>
</organism>
<keyword evidence="1" id="KW-0479">Metal-binding</keyword>
<dbReference type="PANTHER" id="PTHR46124">
    <property type="entry name" value="D-AMINOACYL-TRNA DEACYLASE"/>
    <property type="match status" value="1"/>
</dbReference>
<accession>A0A9D1SD55</accession>
<gene>
    <name evidence="2" type="ORF">IAB03_05300</name>
</gene>
<feature type="binding site" evidence="1">
    <location>
        <position position="133"/>
    </location>
    <ligand>
        <name>a divalent metal cation</name>
        <dbReference type="ChEBI" id="CHEBI:60240"/>
        <label>2</label>
    </ligand>
</feature>
<reference evidence="2" key="1">
    <citation type="submission" date="2020-10" db="EMBL/GenBank/DDBJ databases">
        <authorList>
            <person name="Gilroy R."/>
        </authorList>
    </citation>
    <scope>NUCLEOTIDE SEQUENCE</scope>
    <source>
        <strain evidence="2">CHK158-818</strain>
    </source>
</reference>
<dbReference type="GO" id="GO:0016788">
    <property type="term" value="F:hydrolase activity, acting on ester bonds"/>
    <property type="evidence" value="ECO:0007669"/>
    <property type="project" value="InterPro"/>
</dbReference>
<dbReference type="InterPro" id="IPR032466">
    <property type="entry name" value="Metal_Hydrolase"/>
</dbReference>
<proteinExistence type="predicted"/>
<dbReference type="PIRSF" id="PIRSF005902">
    <property type="entry name" value="DNase_TatD"/>
    <property type="match status" value="1"/>
</dbReference>
<dbReference type="Pfam" id="PF01026">
    <property type="entry name" value="TatD_DNase"/>
    <property type="match status" value="1"/>
</dbReference>
<protein>
    <submittedName>
        <fullName evidence="2">TatD family hydrolase</fullName>
    </submittedName>
</protein>
<dbReference type="Gene3D" id="3.20.20.140">
    <property type="entry name" value="Metal-dependent hydrolases"/>
    <property type="match status" value="1"/>
</dbReference>
<keyword evidence="2" id="KW-0378">Hydrolase</keyword>
<dbReference type="PANTHER" id="PTHR46124:SF3">
    <property type="entry name" value="HYDROLASE"/>
    <property type="match status" value="1"/>
</dbReference>
<dbReference type="AlphaFoldDB" id="A0A9D1SD55"/>
<dbReference type="EMBL" id="DVNA01000121">
    <property type="protein sequence ID" value="HIU55207.1"/>
    <property type="molecule type" value="Genomic_DNA"/>
</dbReference>
<name>A0A9D1SD55_9BACT</name>
<evidence type="ECO:0000256" key="1">
    <source>
        <dbReference type="PIRSR" id="PIRSR005902-1"/>
    </source>
</evidence>
<reference evidence="2" key="2">
    <citation type="journal article" date="2021" name="PeerJ">
        <title>Extensive microbial diversity within the chicken gut microbiome revealed by metagenomics and culture.</title>
        <authorList>
            <person name="Gilroy R."/>
            <person name="Ravi A."/>
            <person name="Getino M."/>
            <person name="Pursley I."/>
            <person name="Horton D.L."/>
            <person name="Alikhan N.F."/>
            <person name="Baker D."/>
            <person name="Gharbi K."/>
            <person name="Hall N."/>
            <person name="Watson M."/>
            <person name="Adriaenssens E.M."/>
            <person name="Foster-Nyarko E."/>
            <person name="Jarju S."/>
            <person name="Secka A."/>
            <person name="Antonio M."/>
            <person name="Oren A."/>
            <person name="Chaudhuri R.R."/>
            <person name="La Ragione R."/>
            <person name="Hildebrand F."/>
            <person name="Pallen M.J."/>
        </authorList>
    </citation>
    <scope>NUCLEOTIDE SEQUENCE</scope>
    <source>
        <strain evidence="2">CHK158-818</strain>
    </source>
</reference>
<dbReference type="Proteomes" id="UP000824112">
    <property type="component" value="Unassembled WGS sequence"/>
</dbReference>
<sequence length="219" mass="25459">MFYYDIHTHRIQEREDVVSIVNLPDKADEIPHIPNTFFSRGILPEEIPDIFDEKGYFRIREQLHDPRVVAVGECGIDHRITTIGISEQIQIFERMILLSEEFQKPLIIHNVRATGEIMTLYKKYRPTQPWIIHGFRGNIQTAQQLQRLGIWISLGGKTSETLFASSGLDLGRILLETDGKPEHSIQEIYHQTAQKLSMDKKELMVLIRENVQKIFRSLP</sequence>
<evidence type="ECO:0000313" key="3">
    <source>
        <dbReference type="Proteomes" id="UP000824112"/>
    </source>
</evidence>
<feature type="binding site" evidence="1">
    <location>
        <position position="109"/>
    </location>
    <ligand>
        <name>a divalent metal cation</name>
        <dbReference type="ChEBI" id="CHEBI:60240"/>
        <label>2</label>
    </ligand>
</feature>